<evidence type="ECO:0000313" key="5">
    <source>
        <dbReference type="EMBL" id="PTD97121.1"/>
    </source>
</evidence>
<dbReference type="PANTHER" id="PTHR30041:SF4">
    <property type="entry name" value="ARSENATE REDUCTASE"/>
    <property type="match status" value="1"/>
</dbReference>
<dbReference type="RefSeq" id="WP_107492930.1">
    <property type="nucleotide sequence ID" value="NZ_PZKC01000004.1"/>
</dbReference>
<evidence type="ECO:0000256" key="3">
    <source>
        <dbReference type="PROSITE-ProRule" id="PRU01282"/>
    </source>
</evidence>
<gene>
    <name evidence="5" type="primary">arsC</name>
    <name evidence="5" type="ORF">C8261_06980</name>
</gene>
<comment type="similarity">
    <text evidence="1 3 4">Belongs to the ArsC family.</text>
</comment>
<organism evidence="5 6">
    <name type="scientific">Pseudothauera lacus</name>
    <dbReference type="NCBI Taxonomy" id="2136175"/>
    <lineage>
        <taxon>Bacteria</taxon>
        <taxon>Pseudomonadati</taxon>
        <taxon>Pseudomonadota</taxon>
        <taxon>Betaproteobacteria</taxon>
        <taxon>Rhodocyclales</taxon>
        <taxon>Zoogloeaceae</taxon>
        <taxon>Pseudothauera</taxon>
    </lineage>
</organism>
<dbReference type="OrthoDB" id="9790554at2"/>
<dbReference type="Pfam" id="PF03960">
    <property type="entry name" value="ArsC"/>
    <property type="match status" value="1"/>
</dbReference>
<name>A0A2T4IH91_9RHOO</name>
<keyword evidence="6" id="KW-1185">Reference proteome</keyword>
<accession>A0A2T4IH91</accession>
<evidence type="ECO:0000256" key="2">
    <source>
        <dbReference type="ARBA" id="ARBA00023002"/>
    </source>
</evidence>
<dbReference type="InterPro" id="IPR006660">
    <property type="entry name" value="Arsenate_reductase-like"/>
</dbReference>
<dbReference type="PROSITE" id="PS51353">
    <property type="entry name" value="ARSC"/>
    <property type="match status" value="1"/>
</dbReference>
<keyword evidence="2 4" id="KW-0560">Oxidoreductase</keyword>
<dbReference type="AlphaFoldDB" id="A0A2T4IH91"/>
<dbReference type="InterPro" id="IPR006659">
    <property type="entry name" value="Arsenate_reductase"/>
</dbReference>
<proteinExistence type="inferred from homology"/>
<comment type="catalytic activity">
    <reaction evidence="4">
        <text>[glutaredoxin]-dithiol + arsenate + glutathione + H(+) = glutathionyl-S-S-[glutaredoxin] + arsenite + H2O</text>
        <dbReference type="Rhea" id="RHEA:22016"/>
        <dbReference type="Rhea" id="RHEA-COMP:10729"/>
        <dbReference type="Rhea" id="RHEA-COMP:17668"/>
        <dbReference type="ChEBI" id="CHEBI:15377"/>
        <dbReference type="ChEBI" id="CHEBI:15378"/>
        <dbReference type="ChEBI" id="CHEBI:29242"/>
        <dbReference type="ChEBI" id="CHEBI:29950"/>
        <dbReference type="ChEBI" id="CHEBI:48597"/>
        <dbReference type="ChEBI" id="CHEBI:57925"/>
        <dbReference type="ChEBI" id="CHEBI:146199"/>
        <dbReference type="EC" id="1.20.4.1"/>
    </reaction>
</comment>
<sequence length="116" mass="12816">MTAPVRIYHNPRCSKSRSACAILAEKGITTEVIEYLKTPPDRATLTALLAKLGLRAEELVRKGEAIVKTKYAGRAMSDQDWLEAMLAHPILIERPIVVVGGRAVMARPPERVLELL</sequence>
<reference evidence="5 6" key="2">
    <citation type="submission" date="2018-04" db="EMBL/GenBank/DDBJ databases">
        <title>Thauera lacus sp. nov., isolated from an saline lake in Inner Mongolia, China.</title>
        <authorList>
            <person name="Liang Q.-Y."/>
        </authorList>
    </citation>
    <scope>NUCLEOTIDE SEQUENCE [LARGE SCALE GENOMIC DNA]</scope>
    <source>
        <strain evidence="5 6">D20</strain>
    </source>
</reference>
<comment type="caution">
    <text evidence="5">The sequence shown here is derived from an EMBL/GenBank/DDBJ whole genome shotgun (WGS) entry which is preliminary data.</text>
</comment>
<dbReference type="EMBL" id="PZKC01000004">
    <property type="protein sequence ID" value="PTD97121.1"/>
    <property type="molecule type" value="Genomic_DNA"/>
</dbReference>
<evidence type="ECO:0000256" key="4">
    <source>
        <dbReference type="RuleBase" id="RU362029"/>
    </source>
</evidence>
<evidence type="ECO:0000313" key="6">
    <source>
        <dbReference type="Proteomes" id="UP000241193"/>
    </source>
</evidence>
<protein>
    <recommendedName>
        <fullName evidence="4">Arsenate reductase</fullName>
        <ecNumber evidence="4">1.20.4.1</ecNumber>
    </recommendedName>
</protein>
<dbReference type="EC" id="1.20.4.1" evidence="4"/>
<evidence type="ECO:0000256" key="1">
    <source>
        <dbReference type="ARBA" id="ARBA00007198"/>
    </source>
</evidence>
<dbReference type="Gene3D" id="3.40.30.10">
    <property type="entry name" value="Glutaredoxin"/>
    <property type="match status" value="1"/>
</dbReference>
<reference evidence="5 6" key="1">
    <citation type="submission" date="2018-03" db="EMBL/GenBank/DDBJ databases">
        <authorList>
            <person name="Keele B.F."/>
        </authorList>
    </citation>
    <scope>NUCLEOTIDE SEQUENCE [LARGE SCALE GENOMIC DNA]</scope>
    <source>
        <strain evidence="5 6">D20</strain>
    </source>
</reference>
<dbReference type="NCBIfam" id="TIGR00014">
    <property type="entry name" value="arsC"/>
    <property type="match status" value="1"/>
</dbReference>
<dbReference type="CDD" id="cd03034">
    <property type="entry name" value="ArsC_ArsC"/>
    <property type="match status" value="1"/>
</dbReference>
<dbReference type="Proteomes" id="UP000241193">
    <property type="component" value="Unassembled WGS sequence"/>
</dbReference>
<dbReference type="PANTHER" id="PTHR30041">
    <property type="entry name" value="ARSENATE REDUCTASE"/>
    <property type="match status" value="1"/>
</dbReference>
<dbReference type="SUPFAM" id="SSF52833">
    <property type="entry name" value="Thioredoxin-like"/>
    <property type="match status" value="1"/>
</dbReference>
<dbReference type="GO" id="GO:0008794">
    <property type="term" value="F:arsenate reductase (glutaredoxin) activity"/>
    <property type="evidence" value="ECO:0007669"/>
    <property type="project" value="UniProtKB-UniRule"/>
</dbReference>
<dbReference type="InterPro" id="IPR036249">
    <property type="entry name" value="Thioredoxin-like_sf"/>
</dbReference>